<keyword evidence="2" id="KW-0472">Membrane</keyword>
<feature type="transmembrane region" description="Helical" evidence="2">
    <location>
        <begin position="41"/>
        <end position="64"/>
    </location>
</feature>
<feature type="domain" description="FtsX extracellular" evidence="3">
    <location>
        <begin position="86"/>
        <end position="185"/>
    </location>
</feature>
<evidence type="ECO:0000259" key="3">
    <source>
        <dbReference type="Pfam" id="PF18075"/>
    </source>
</evidence>
<keyword evidence="2" id="KW-0812">Transmembrane</keyword>
<evidence type="ECO:0000256" key="2">
    <source>
        <dbReference type="SAM" id="Phobius"/>
    </source>
</evidence>
<proteinExistence type="predicted"/>
<protein>
    <recommendedName>
        <fullName evidence="3">FtsX extracellular domain-containing protein</fullName>
    </recommendedName>
</protein>
<evidence type="ECO:0000256" key="1">
    <source>
        <dbReference type="SAM" id="MobiDB-lite"/>
    </source>
</evidence>
<gene>
    <name evidence="4" type="ORF">GNZ18_03475</name>
</gene>
<sequence length="193" mass="20400">MKSTEDRLREALKTVGDTMGSEDVPPMRSPVSRRSGLARPAVLASACAVVLVLIGGLVVGGLVVGGKTLTGNGGGAASSPPEDKHVAVYLCTKTSSNASCGHAEATDAQKANIKERLANIRQVRQVAYESKLQAYERVKKAFSDKKHWETVKPGDIPEAFRVQVSNDGVKLVQQAVIGLPGVDTVIVEDKPRA</sequence>
<dbReference type="EMBL" id="WOFH01000001">
    <property type="protein sequence ID" value="MUN35660.1"/>
    <property type="molecule type" value="Genomic_DNA"/>
</dbReference>
<evidence type="ECO:0000313" key="5">
    <source>
        <dbReference type="Proteomes" id="UP000432015"/>
    </source>
</evidence>
<name>A0A7K1KTZ1_9ACTN</name>
<dbReference type="RefSeq" id="WP_156214561.1">
    <property type="nucleotide sequence ID" value="NZ_WOFH01000001.1"/>
</dbReference>
<comment type="caution">
    <text evidence="4">The sequence shown here is derived from an EMBL/GenBank/DDBJ whole genome shotgun (WGS) entry which is preliminary data.</text>
</comment>
<dbReference type="Gene3D" id="3.30.70.3040">
    <property type="match status" value="1"/>
</dbReference>
<dbReference type="AlphaFoldDB" id="A0A7K1KTZ1"/>
<accession>A0A7K1KTZ1</accession>
<organism evidence="4 5">
    <name type="scientific">Actinomadura litoris</name>
    <dbReference type="NCBI Taxonomy" id="2678616"/>
    <lineage>
        <taxon>Bacteria</taxon>
        <taxon>Bacillati</taxon>
        <taxon>Actinomycetota</taxon>
        <taxon>Actinomycetes</taxon>
        <taxon>Streptosporangiales</taxon>
        <taxon>Thermomonosporaceae</taxon>
        <taxon>Actinomadura</taxon>
    </lineage>
</organism>
<dbReference type="InterPro" id="IPR040690">
    <property type="entry name" value="FtsX_ECD"/>
</dbReference>
<keyword evidence="5" id="KW-1185">Reference proteome</keyword>
<reference evidence="4 5" key="1">
    <citation type="submission" date="2019-11" db="EMBL/GenBank/DDBJ databases">
        <authorList>
            <person name="Cao P."/>
        </authorList>
    </citation>
    <scope>NUCLEOTIDE SEQUENCE [LARGE SCALE GENOMIC DNA]</scope>
    <source>
        <strain evidence="4 5">NEAU-AAG5</strain>
    </source>
</reference>
<dbReference type="Proteomes" id="UP000432015">
    <property type="component" value="Unassembled WGS sequence"/>
</dbReference>
<keyword evidence="2" id="KW-1133">Transmembrane helix</keyword>
<evidence type="ECO:0000313" key="4">
    <source>
        <dbReference type="EMBL" id="MUN35660.1"/>
    </source>
</evidence>
<dbReference type="Pfam" id="PF18075">
    <property type="entry name" value="FtsX_ECD"/>
    <property type="match status" value="1"/>
</dbReference>
<feature type="region of interest" description="Disordered" evidence="1">
    <location>
        <begin position="13"/>
        <end position="33"/>
    </location>
</feature>